<dbReference type="PROSITE" id="PS50227">
    <property type="entry name" value="G_PROTEIN_RECEP_F2_3"/>
    <property type="match status" value="1"/>
</dbReference>
<evidence type="ECO:0000256" key="2">
    <source>
        <dbReference type="ARBA" id="ARBA00022553"/>
    </source>
</evidence>
<dbReference type="PANTHER" id="PTHR22906:SF52">
    <property type="entry name" value="ADHESION G PROTEIN-COUPLED RECEPTOR B1"/>
    <property type="match status" value="1"/>
</dbReference>
<sequence length="604" mass="65647">MGQQAAVACGRGLQGPSGTWEKNTGAGTTGRGSGTFQAAVHRTEHLDAQLAANQSGWKLWSLWGECTRDCGGGLQTRTRTCLPAPGIEGGGCEGVLEEGRLCNRKACGRAGRRAAAVWVSGPADSTCGRGFRDRTRTCRPPQFGGNPCEGPEKQTKFCNIALCPVDGNWNEWSSWSSCSASCSQGRQQRTRECNGPSYGGAECQGHWVETRDCFLQQCPGQGRAPGPAACRGPQDEYRQCSAQRCPGECPTHPPHSWTLGRGLLSDGGGSLELSSTGERLPLVSAHPPYPAATHISSPLAEPHEICDEDNLGAVIWKETPAGEVAAVRCPRNATGLILRRCELDEEGIAYWEPPTYIRCVSIDYRNIQMMDGTSYSGDLLSTIDVLRNMTEIFRRAYYSPTPGDVQNFVQIISNLLAEENRDKWEEAQLADLEPANTPVPRAAPGMGPNAKELFRLVEDFVDVIGFRMKDLRDAYQVTDNLVLSIHKLPASGATDISFPMKGWRATGDWAKVPEDRVTVSKSVFSTGLAEADDSSVFVVGTVLYRNLGSFLALQRNTTVLNSKVISVTVKPPPRSLLTPLEIEFAHMYNGTTNQTCILWDETDV</sequence>
<dbReference type="SMART" id="SM00008">
    <property type="entry name" value="HormR"/>
    <property type="match status" value="1"/>
</dbReference>
<dbReference type="Gene3D" id="1.25.40.610">
    <property type="match status" value="1"/>
</dbReference>
<reference evidence="13 14" key="1">
    <citation type="journal article" date="2019" name="PLoS ONE">
        <title>Genomic analyses reveal an absence of contemporary introgressive admixture between fin whales and blue whales, despite known hybrids.</title>
        <authorList>
            <person name="Westbury M.V."/>
            <person name="Petersen B."/>
            <person name="Lorenzen E.D."/>
        </authorList>
    </citation>
    <scope>NUCLEOTIDE SEQUENCE [LARGE SCALE GENOMIC DNA]</scope>
    <source>
        <strain evidence="13">FinWhale-01</strain>
    </source>
</reference>
<dbReference type="InterPro" id="IPR000884">
    <property type="entry name" value="TSP1_rpt"/>
</dbReference>
<keyword evidence="4" id="KW-0732">Signal</keyword>
<dbReference type="PRINTS" id="PR01694">
    <property type="entry name" value="BAIPRECURSOR"/>
</dbReference>
<dbReference type="FunFam" id="2.60.220.50:FF:000016">
    <property type="entry name" value="Adhesion G protein-coupled receptor B1"/>
    <property type="match status" value="1"/>
</dbReference>
<dbReference type="InterPro" id="IPR036383">
    <property type="entry name" value="TSP1_rpt_sf"/>
</dbReference>
<dbReference type="Proteomes" id="UP000437017">
    <property type="component" value="Unassembled WGS sequence"/>
</dbReference>
<evidence type="ECO:0000256" key="6">
    <source>
        <dbReference type="ARBA" id="ARBA00022989"/>
    </source>
</evidence>
<keyword evidence="8" id="KW-1015">Disulfide bond</keyword>
<evidence type="ECO:0000256" key="3">
    <source>
        <dbReference type="ARBA" id="ARBA00022692"/>
    </source>
</evidence>
<feature type="domain" description="G-protein coupled receptors family 2 profile 1" evidence="12">
    <location>
        <begin position="306"/>
        <end position="363"/>
    </location>
</feature>
<keyword evidence="7" id="KW-0472">Membrane</keyword>
<dbReference type="InterPro" id="IPR057244">
    <property type="entry name" value="GAIN_B"/>
</dbReference>
<dbReference type="FunFam" id="2.20.100.10:FF:000061">
    <property type="entry name" value="adhesion G protein-coupled receptor B1"/>
    <property type="match status" value="1"/>
</dbReference>
<dbReference type="AlphaFoldDB" id="A0A643BRX6"/>
<protein>
    <submittedName>
        <fullName evidence="13">Uncharacterized protein</fullName>
    </submittedName>
</protein>
<dbReference type="Pfam" id="PF00090">
    <property type="entry name" value="TSP_1"/>
    <property type="match status" value="3"/>
</dbReference>
<keyword evidence="6" id="KW-1133">Transmembrane helix</keyword>
<keyword evidence="5" id="KW-0677">Repeat</keyword>
<keyword evidence="3" id="KW-0812">Transmembrane</keyword>
<dbReference type="GO" id="GO:0004930">
    <property type="term" value="F:G protein-coupled receptor activity"/>
    <property type="evidence" value="ECO:0007669"/>
    <property type="project" value="InterPro"/>
</dbReference>
<evidence type="ECO:0000256" key="8">
    <source>
        <dbReference type="ARBA" id="ARBA00023157"/>
    </source>
</evidence>
<evidence type="ECO:0000259" key="12">
    <source>
        <dbReference type="PROSITE" id="PS50227"/>
    </source>
</evidence>
<feature type="domain" description="GAIN-B" evidence="11">
    <location>
        <begin position="472"/>
        <end position="604"/>
    </location>
</feature>
<keyword evidence="2" id="KW-0597">Phosphoprotein</keyword>
<evidence type="ECO:0000256" key="1">
    <source>
        <dbReference type="ARBA" id="ARBA00004370"/>
    </source>
</evidence>
<proteinExistence type="predicted"/>
<dbReference type="Gene3D" id="2.60.220.50">
    <property type="match status" value="1"/>
</dbReference>
<dbReference type="Pfam" id="PF02793">
    <property type="entry name" value="HRM"/>
    <property type="match status" value="1"/>
</dbReference>
<evidence type="ECO:0000256" key="4">
    <source>
        <dbReference type="ARBA" id="ARBA00022729"/>
    </source>
</evidence>
<dbReference type="InterPro" id="IPR052065">
    <property type="entry name" value="Compl_asym_regulator"/>
</dbReference>
<evidence type="ECO:0000256" key="9">
    <source>
        <dbReference type="ARBA" id="ARBA00023180"/>
    </source>
</evidence>
<comment type="caution">
    <text evidence="13">The sequence shown here is derived from an EMBL/GenBank/DDBJ whole genome shotgun (WGS) entry which is preliminary data.</text>
</comment>
<organism evidence="13 14">
    <name type="scientific">Balaenoptera physalus</name>
    <name type="common">Fin whale</name>
    <name type="synonym">Balaena physalus</name>
    <dbReference type="NCBI Taxonomy" id="9770"/>
    <lineage>
        <taxon>Eukaryota</taxon>
        <taxon>Metazoa</taxon>
        <taxon>Chordata</taxon>
        <taxon>Craniata</taxon>
        <taxon>Vertebrata</taxon>
        <taxon>Euteleostomi</taxon>
        <taxon>Mammalia</taxon>
        <taxon>Eutheria</taxon>
        <taxon>Laurasiatheria</taxon>
        <taxon>Artiodactyla</taxon>
        <taxon>Whippomorpha</taxon>
        <taxon>Cetacea</taxon>
        <taxon>Mysticeti</taxon>
        <taxon>Balaenopteridae</taxon>
        <taxon>Balaenoptera</taxon>
    </lineage>
</organism>
<dbReference type="PRINTS" id="PR01705">
    <property type="entry name" value="TSP1REPEAT"/>
</dbReference>
<dbReference type="InterPro" id="IPR046338">
    <property type="entry name" value="GAIN_dom_sf"/>
</dbReference>
<dbReference type="InterPro" id="IPR008077">
    <property type="entry name" value="GPCR_2_brain_angio_inhib"/>
</dbReference>
<evidence type="ECO:0000256" key="7">
    <source>
        <dbReference type="ARBA" id="ARBA00023136"/>
    </source>
</evidence>
<dbReference type="Gene3D" id="2.20.100.10">
    <property type="entry name" value="Thrombospondin type-1 (TSP1) repeat"/>
    <property type="match status" value="3"/>
</dbReference>
<dbReference type="FunFam" id="2.20.100.10:FF:000004">
    <property type="entry name" value="Adhesion G protein-coupled receptor B2"/>
    <property type="match status" value="1"/>
</dbReference>
<dbReference type="Gene3D" id="4.10.1240.10">
    <property type="entry name" value="GPCR, family 2, extracellular hormone receptor domain"/>
    <property type="match status" value="1"/>
</dbReference>
<name>A0A643BRX6_BALPH</name>
<dbReference type="OrthoDB" id="5989160at2759"/>
<dbReference type="GO" id="GO:0016525">
    <property type="term" value="P:negative regulation of angiogenesis"/>
    <property type="evidence" value="ECO:0007669"/>
    <property type="project" value="InterPro"/>
</dbReference>
<dbReference type="InterPro" id="IPR032471">
    <property type="entry name" value="AGRL2-4_GAIN_subdom_A"/>
</dbReference>
<dbReference type="SUPFAM" id="SSF111418">
    <property type="entry name" value="Hormone receptor domain"/>
    <property type="match status" value="1"/>
</dbReference>
<evidence type="ECO:0000313" key="14">
    <source>
        <dbReference type="Proteomes" id="UP000437017"/>
    </source>
</evidence>
<dbReference type="PROSITE" id="PS50221">
    <property type="entry name" value="GAIN_B"/>
    <property type="match status" value="1"/>
</dbReference>
<keyword evidence="9" id="KW-0325">Glycoprotein</keyword>
<dbReference type="GO" id="GO:0016020">
    <property type="term" value="C:membrane"/>
    <property type="evidence" value="ECO:0007669"/>
    <property type="project" value="UniProtKB-SubCell"/>
</dbReference>
<gene>
    <name evidence="13" type="ORF">E2I00_013430</name>
</gene>
<evidence type="ECO:0000313" key="13">
    <source>
        <dbReference type="EMBL" id="KAB0390438.1"/>
    </source>
</evidence>
<evidence type="ECO:0000259" key="11">
    <source>
        <dbReference type="PROSITE" id="PS50221"/>
    </source>
</evidence>
<comment type="subcellular location">
    <subcellularLocation>
        <location evidence="1">Membrane</location>
    </subcellularLocation>
</comment>
<accession>A0A643BRX6</accession>
<dbReference type="InterPro" id="IPR001879">
    <property type="entry name" value="GPCR_2_extracellular_dom"/>
</dbReference>
<dbReference type="InterPro" id="IPR036445">
    <property type="entry name" value="GPCR_2_extracell_dom_sf"/>
</dbReference>
<dbReference type="PANTHER" id="PTHR22906">
    <property type="entry name" value="PROPERDIN"/>
    <property type="match status" value="1"/>
</dbReference>
<dbReference type="SUPFAM" id="SSF82895">
    <property type="entry name" value="TSP-1 type 1 repeat"/>
    <property type="match status" value="3"/>
</dbReference>
<dbReference type="SMART" id="SM00209">
    <property type="entry name" value="TSP1"/>
    <property type="match status" value="3"/>
</dbReference>
<dbReference type="PROSITE" id="PS50092">
    <property type="entry name" value="TSP1"/>
    <property type="match status" value="3"/>
</dbReference>
<dbReference type="EMBL" id="SGJD01005450">
    <property type="protein sequence ID" value="KAB0390438.1"/>
    <property type="molecule type" value="Genomic_DNA"/>
</dbReference>
<evidence type="ECO:0000256" key="5">
    <source>
        <dbReference type="ARBA" id="ARBA00022737"/>
    </source>
</evidence>
<feature type="region of interest" description="Disordered" evidence="10">
    <location>
        <begin position="1"/>
        <end position="34"/>
    </location>
</feature>
<keyword evidence="14" id="KW-1185">Reference proteome</keyword>
<evidence type="ECO:0000256" key="10">
    <source>
        <dbReference type="SAM" id="MobiDB-lite"/>
    </source>
</evidence>
<dbReference type="Pfam" id="PF16489">
    <property type="entry name" value="GAIN"/>
    <property type="match status" value="1"/>
</dbReference>